<keyword evidence="16" id="KW-1185">Reference proteome</keyword>
<feature type="transmembrane region" description="Helical" evidence="12">
    <location>
        <begin position="247"/>
        <end position="272"/>
    </location>
</feature>
<keyword evidence="2" id="KW-0813">Transport</keyword>
<protein>
    <submittedName>
        <fullName evidence="15">PTS system beta-glucosides-specific IIC component</fullName>
    </submittedName>
</protein>
<accession>A0ABU0E7N8</accession>
<dbReference type="PANTHER" id="PTHR30175:SF1">
    <property type="entry name" value="PTS SYSTEM ARBUTIN-, CELLOBIOSE-, AND SALICIN-SPECIFIC EIIBC COMPONENT-RELATED"/>
    <property type="match status" value="1"/>
</dbReference>
<evidence type="ECO:0000256" key="12">
    <source>
        <dbReference type="SAM" id="Phobius"/>
    </source>
</evidence>
<feature type="transmembrane region" description="Helical" evidence="12">
    <location>
        <begin position="147"/>
        <end position="168"/>
    </location>
</feature>
<keyword evidence="9 12" id="KW-1133">Transmembrane helix</keyword>
<feature type="transmembrane region" description="Helical" evidence="12">
    <location>
        <begin position="180"/>
        <end position="198"/>
    </location>
</feature>
<dbReference type="Gene3D" id="3.30.1360.60">
    <property type="entry name" value="Glucose permease domain IIB"/>
    <property type="match status" value="1"/>
</dbReference>
<evidence type="ECO:0000256" key="7">
    <source>
        <dbReference type="ARBA" id="ARBA00022692"/>
    </source>
</evidence>
<gene>
    <name evidence="15" type="ORF">J2S15_003477</name>
</gene>
<feature type="domain" description="PTS EIIC type-1" evidence="14">
    <location>
        <begin position="109"/>
        <end position="456"/>
    </location>
</feature>
<feature type="transmembrane region" description="Helical" evidence="12">
    <location>
        <begin position="356"/>
        <end position="376"/>
    </location>
</feature>
<keyword evidence="4" id="KW-0762">Sugar transport</keyword>
<dbReference type="InterPro" id="IPR018113">
    <property type="entry name" value="PTrfase_EIIB_Cys"/>
</dbReference>
<keyword evidence="3" id="KW-1003">Cell membrane</keyword>
<evidence type="ECO:0000259" key="13">
    <source>
        <dbReference type="PROSITE" id="PS51098"/>
    </source>
</evidence>
<feature type="active site" description="Phosphocysteine intermediate; for EIIB activity" evidence="11">
    <location>
        <position position="25"/>
    </location>
</feature>
<dbReference type="PROSITE" id="PS51098">
    <property type="entry name" value="PTS_EIIB_TYPE_1"/>
    <property type="match status" value="1"/>
</dbReference>
<evidence type="ECO:0000256" key="3">
    <source>
        <dbReference type="ARBA" id="ARBA00022475"/>
    </source>
</evidence>
<keyword evidence="10 12" id="KW-0472">Membrane</keyword>
<feature type="transmembrane region" description="Helical" evidence="12">
    <location>
        <begin position="278"/>
        <end position="304"/>
    </location>
</feature>
<name>A0ABU0E7N8_9FIRM</name>
<evidence type="ECO:0000256" key="1">
    <source>
        <dbReference type="ARBA" id="ARBA00004651"/>
    </source>
</evidence>
<evidence type="ECO:0000256" key="5">
    <source>
        <dbReference type="ARBA" id="ARBA00022679"/>
    </source>
</evidence>
<keyword evidence="6" id="KW-0598">Phosphotransferase system</keyword>
<dbReference type="InterPro" id="IPR003352">
    <property type="entry name" value="PTS_EIIC"/>
</dbReference>
<dbReference type="PROSITE" id="PS51103">
    <property type="entry name" value="PTS_EIIC_TYPE_1"/>
    <property type="match status" value="1"/>
</dbReference>
<feature type="transmembrane region" description="Helical" evidence="12">
    <location>
        <begin position="426"/>
        <end position="447"/>
    </location>
</feature>
<dbReference type="Pfam" id="PF02378">
    <property type="entry name" value="PTS_EIIC"/>
    <property type="match status" value="1"/>
</dbReference>
<dbReference type="InterPro" id="IPR050558">
    <property type="entry name" value="PTS_Sugar-Specific_Components"/>
</dbReference>
<feature type="transmembrane region" description="Helical" evidence="12">
    <location>
        <begin position="218"/>
        <end position="235"/>
    </location>
</feature>
<feature type="transmembrane region" description="Helical" evidence="12">
    <location>
        <begin position="325"/>
        <end position="344"/>
    </location>
</feature>
<dbReference type="SUPFAM" id="SSF55604">
    <property type="entry name" value="Glucose permease domain IIB"/>
    <property type="match status" value="1"/>
</dbReference>
<feature type="domain" description="PTS EIIB type-1" evidence="13">
    <location>
        <begin position="3"/>
        <end position="85"/>
    </location>
</feature>
<dbReference type="CDD" id="cd00212">
    <property type="entry name" value="PTS_IIB_glc"/>
    <property type="match status" value="1"/>
</dbReference>
<evidence type="ECO:0000256" key="8">
    <source>
        <dbReference type="ARBA" id="ARBA00022777"/>
    </source>
</evidence>
<evidence type="ECO:0000313" key="15">
    <source>
        <dbReference type="EMBL" id="MDQ0362723.1"/>
    </source>
</evidence>
<proteinExistence type="predicted"/>
<keyword evidence="7 12" id="KW-0812">Transmembrane</keyword>
<dbReference type="PANTHER" id="PTHR30175">
    <property type="entry name" value="PHOSPHOTRANSFERASE SYSTEM TRANSPORT PROTEIN"/>
    <property type="match status" value="1"/>
</dbReference>
<dbReference type="InterPro" id="IPR036878">
    <property type="entry name" value="Glu_permease_IIB"/>
</dbReference>
<reference evidence="15 16" key="1">
    <citation type="submission" date="2023-07" db="EMBL/GenBank/DDBJ databases">
        <title>Genomic Encyclopedia of Type Strains, Phase IV (KMG-IV): sequencing the most valuable type-strain genomes for metagenomic binning, comparative biology and taxonomic classification.</title>
        <authorList>
            <person name="Goeker M."/>
        </authorList>
    </citation>
    <scope>NUCLEOTIDE SEQUENCE [LARGE SCALE GENOMIC DNA]</scope>
    <source>
        <strain evidence="15 16">DSM 16784</strain>
    </source>
</reference>
<dbReference type="InterPro" id="IPR001996">
    <property type="entry name" value="PTS_IIB_1"/>
</dbReference>
<keyword evidence="5" id="KW-0808">Transferase</keyword>
<evidence type="ECO:0000313" key="16">
    <source>
        <dbReference type="Proteomes" id="UP001230220"/>
    </source>
</evidence>
<dbReference type="PROSITE" id="PS01035">
    <property type="entry name" value="PTS_EIIB_TYPE_1_CYS"/>
    <property type="match status" value="1"/>
</dbReference>
<comment type="caution">
    <text evidence="15">The sequence shown here is derived from an EMBL/GenBank/DDBJ whole genome shotgun (WGS) entry which is preliminary data.</text>
</comment>
<comment type="subcellular location">
    <subcellularLocation>
        <location evidence="1">Cell membrane</location>
        <topology evidence="1">Multi-pass membrane protein</topology>
    </subcellularLocation>
</comment>
<dbReference type="RefSeq" id="WP_307410637.1">
    <property type="nucleotide sequence ID" value="NZ_JAUSUR010000007.1"/>
</dbReference>
<dbReference type="EMBL" id="JAUSUR010000007">
    <property type="protein sequence ID" value="MDQ0362723.1"/>
    <property type="molecule type" value="Genomic_DNA"/>
</dbReference>
<dbReference type="InterPro" id="IPR013013">
    <property type="entry name" value="PTS_EIIC_1"/>
</dbReference>
<evidence type="ECO:0000256" key="4">
    <source>
        <dbReference type="ARBA" id="ARBA00022597"/>
    </source>
</evidence>
<evidence type="ECO:0000256" key="6">
    <source>
        <dbReference type="ARBA" id="ARBA00022683"/>
    </source>
</evidence>
<evidence type="ECO:0000256" key="10">
    <source>
        <dbReference type="ARBA" id="ARBA00023136"/>
    </source>
</evidence>
<dbReference type="Pfam" id="PF00367">
    <property type="entry name" value="PTS_EIIB"/>
    <property type="match status" value="1"/>
</dbReference>
<dbReference type="Proteomes" id="UP001230220">
    <property type="component" value="Unassembled WGS sequence"/>
</dbReference>
<evidence type="ECO:0000259" key="14">
    <source>
        <dbReference type="PROSITE" id="PS51103"/>
    </source>
</evidence>
<evidence type="ECO:0000256" key="11">
    <source>
        <dbReference type="PROSITE-ProRule" id="PRU00421"/>
    </source>
</evidence>
<evidence type="ECO:0000256" key="9">
    <source>
        <dbReference type="ARBA" id="ARBA00022989"/>
    </source>
</evidence>
<feature type="transmembrane region" description="Helical" evidence="12">
    <location>
        <begin position="383"/>
        <end position="406"/>
    </location>
</feature>
<sequence>MKYENLCREVLNIIKKDNIQDVFYCVTRLRIVVANKEEVDKEALTKIDGVLQVKEVGNQFQLVIGSHVKEVYNEFCEIGGFSMEDEVETENQSTSASSSGGSLGARFLGTLSGIFLPLLPVLIAGGMLKSFVIILTTFNLIEDTNGVVTILNVIGDAPFYFLPFMVGYTTAKRFKINEMYGLMIAGVLLYPTIMNQLAGETIEFLFFNIPANNYASSVMPVILSVIIFSYAFKLIDRIIPRSVRIVFSGFLTFLIVMPVLLFVVAPLGFYLGESFSNVVVWLFDTAGPLAGALTAGLMSFIVMTGMHQALQPLMIQNYASLGSDFLMPGFFINNIAVAGATLGASFKIKNPKNKAAAISGGGLGLLGITEPALYSVDIEYRTPLIGIVAGGAVGGFIYMLFGVKSYAYAMPGIFSLPTYIDDGNNLILMIISLIAAFVVAFGVSFVLTKDKGVVNE</sequence>
<feature type="transmembrane region" description="Helical" evidence="12">
    <location>
        <begin position="114"/>
        <end position="141"/>
    </location>
</feature>
<keyword evidence="8" id="KW-0418">Kinase</keyword>
<organism evidence="15 16">
    <name type="scientific">Breznakia pachnodae</name>
    <dbReference type="NCBI Taxonomy" id="265178"/>
    <lineage>
        <taxon>Bacteria</taxon>
        <taxon>Bacillati</taxon>
        <taxon>Bacillota</taxon>
        <taxon>Erysipelotrichia</taxon>
        <taxon>Erysipelotrichales</taxon>
        <taxon>Erysipelotrichaceae</taxon>
        <taxon>Breznakia</taxon>
    </lineage>
</organism>
<evidence type="ECO:0000256" key="2">
    <source>
        <dbReference type="ARBA" id="ARBA00022448"/>
    </source>
</evidence>